<dbReference type="RefSeq" id="WP_229931998.1">
    <property type="nucleotide sequence ID" value="NZ_CAJHOF010000001.1"/>
</dbReference>
<evidence type="ECO:0008006" key="3">
    <source>
        <dbReference type="Google" id="ProtNLM"/>
    </source>
</evidence>
<protein>
    <recommendedName>
        <fullName evidence="3">Periplasmic protein</fullName>
    </recommendedName>
</protein>
<dbReference type="EMBL" id="CAJHOF010000001">
    <property type="protein sequence ID" value="CAD7286964.1"/>
    <property type="molecule type" value="Genomic_DNA"/>
</dbReference>
<reference evidence="1 2" key="1">
    <citation type="submission" date="2020-11" db="EMBL/GenBank/DDBJ databases">
        <authorList>
            <person name="Peeters C."/>
        </authorList>
    </citation>
    <scope>NUCLEOTIDE SEQUENCE [LARGE SCALE GENOMIC DNA]</scope>
    <source>
        <strain evidence="1 2">LMG 7974</strain>
    </source>
</reference>
<evidence type="ECO:0000313" key="2">
    <source>
        <dbReference type="Proteomes" id="UP000789803"/>
    </source>
</evidence>
<organism evidence="1 2">
    <name type="scientific">Campylobacter majalis</name>
    <dbReference type="NCBI Taxonomy" id="2790656"/>
    <lineage>
        <taxon>Bacteria</taxon>
        <taxon>Pseudomonadati</taxon>
        <taxon>Campylobacterota</taxon>
        <taxon>Epsilonproteobacteria</taxon>
        <taxon>Campylobacterales</taxon>
        <taxon>Campylobacteraceae</taxon>
        <taxon>Campylobacter</taxon>
    </lineage>
</organism>
<name>A0ABM8Q2D2_9BACT</name>
<comment type="caution">
    <text evidence="1">The sequence shown here is derived from an EMBL/GenBank/DDBJ whole genome shotgun (WGS) entry which is preliminary data.</text>
</comment>
<accession>A0ABM8Q2D2</accession>
<gene>
    <name evidence="1" type="ORF">LMG7974_00172</name>
</gene>
<keyword evidence="2" id="KW-1185">Reference proteome</keyword>
<proteinExistence type="predicted"/>
<evidence type="ECO:0000313" key="1">
    <source>
        <dbReference type="EMBL" id="CAD7286964.1"/>
    </source>
</evidence>
<sequence>MKKIVLLILFIYSLFAFGFDDFKKYFLQVGSNQTAKYLYEYVRDSNVVNEYFAKGFSYNYSYDKDIFRLIIKMPKNISIENYKQLNSFIDTTKRDIKKMLCFDNVFKASLHTTVKLEFEIYNTRHNRRQEMIIYNKNKSVACGLL</sequence>
<dbReference type="Proteomes" id="UP000789803">
    <property type="component" value="Unassembled WGS sequence"/>
</dbReference>